<reference evidence="2 3" key="1">
    <citation type="journal article" date="2004" name="Nature">
        <title>Genome sequence of the ultrasmall unicellular red alga Cyanidioschyzon merolae 10D.</title>
        <authorList>
            <person name="Matsuzaki M."/>
            <person name="Misumi O."/>
            <person name="Shin-i T."/>
            <person name="Maruyama S."/>
            <person name="Takahara M."/>
            <person name="Miyagishima S."/>
            <person name="Mori T."/>
            <person name="Nishida K."/>
            <person name="Yagisawa F."/>
            <person name="Nishida K."/>
            <person name="Yoshida Y."/>
            <person name="Nishimura Y."/>
            <person name="Nakao S."/>
            <person name="Kobayashi T."/>
            <person name="Momoyama Y."/>
            <person name="Higashiyama T."/>
            <person name="Minoda A."/>
            <person name="Sano M."/>
            <person name="Nomoto H."/>
            <person name="Oishi K."/>
            <person name="Hayashi H."/>
            <person name="Ohta F."/>
            <person name="Nishizaka S."/>
            <person name="Haga S."/>
            <person name="Miura S."/>
            <person name="Morishita T."/>
            <person name="Kabeya Y."/>
            <person name="Terasawa K."/>
            <person name="Suzuki Y."/>
            <person name="Ishii Y."/>
            <person name="Asakawa S."/>
            <person name="Takano H."/>
            <person name="Ohta N."/>
            <person name="Kuroiwa H."/>
            <person name="Tanaka K."/>
            <person name="Shimizu N."/>
            <person name="Sugano S."/>
            <person name="Sato N."/>
            <person name="Nozaki H."/>
            <person name="Ogasawara N."/>
            <person name="Kohara Y."/>
            <person name="Kuroiwa T."/>
        </authorList>
    </citation>
    <scope>NUCLEOTIDE SEQUENCE [LARGE SCALE GENOMIC DNA]</scope>
    <source>
        <strain evidence="2 3">10D</strain>
    </source>
</reference>
<feature type="region of interest" description="Disordered" evidence="1">
    <location>
        <begin position="649"/>
        <end position="707"/>
    </location>
</feature>
<dbReference type="Proteomes" id="UP000007014">
    <property type="component" value="Chromosome 1"/>
</dbReference>
<evidence type="ECO:0000313" key="3">
    <source>
        <dbReference type="Proteomes" id="UP000007014"/>
    </source>
</evidence>
<keyword evidence="3" id="KW-1185">Reference proteome</keyword>
<dbReference type="EMBL" id="AP006483">
    <property type="protein sequence ID" value="BAM78810.1"/>
    <property type="molecule type" value="Genomic_DNA"/>
</dbReference>
<name>M1V3M9_CYAM1</name>
<dbReference type="OrthoDB" id="10605969at2759"/>
<dbReference type="HOGENOM" id="CLU_390489_0_0_1"/>
<dbReference type="RefSeq" id="XP_005535096.1">
    <property type="nucleotide sequence ID" value="XM_005535039.1"/>
</dbReference>
<sequence length="707" mass="77316">MGRKRVKRSQLSGGHGAGSDDALVQRQLRVEGTAGVLKFQSSDAQYALASWWLTQWKQVTRSKLDAKGGNARDSILEKLCKLANAEHLWEQPPLETSVSAADWGSLFSQMKNDPKYFSSSVYTALSMWMQRAMTRTKAADSSELATLVETLTCWATCDARALVPLLAYFAGTAVDATDDRLQHELRERSWSILTADTSSMAERLLATEALSMLAIADPSALLYRALDALHELEERALSRCSETPEAPRHDTDDAEAAFTVAIMLRDRHRALSRLVAQLLRHWHRLSEAPLHLPARHLSFRAISEDSINVYNDVNGALPLPLELWLHVRPAWHQDILLIWEASLERFGVATLPVVTKWLTDAVRCCPGSSALHRLLYQACCRVGIAAAPSVERYLVTYVAKRLTNLNESASSQTSWCKLIIAVYRSPAACAMLSSGITQALAEALRVLLSQNDVAFREQKTWAARALVVMAGTARDAHALEWVARRIQRDRALRHEAGALFEALSHPRGFPLESFATQSILLDAKHQNGEQEAKRRPAHGLRSTPALPASRGGAHTDEPDWRLQVPGQSDSVRTRPTADAALASDQSSDLKAAALLDATPSSAQGENPLHPETLFASVRQPTRTEVPAVQVSCAVDENLYDQGSMALCGSEPLRSTSDTLEDHDGASDSASASSIEALVQRVVDASPSPSPSSEQWSSDDDSEASSCS</sequence>
<feature type="region of interest" description="Disordered" evidence="1">
    <location>
        <begin position="527"/>
        <end position="585"/>
    </location>
</feature>
<gene>
    <name evidence="2" type="ORF">CYME_CMA116C</name>
</gene>
<feature type="compositionally biased region" description="Acidic residues" evidence="1">
    <location>
        <begin position="696"/>
        <end position="707"/>
    </location>
</feature>
<protein>
    <submittedName>
        <fullName evidence="2">Uncharacterized protein</fullName>
    </submittedName>
</protein>
<evidence type="ECO:0000313" key="2">
    <source>
        <dbReference type="EMBL" id="BAM78810.1"/>
    </source>
</evidence>
<dbReference type="GeneID" id="16992136"/>
<dbReference type="KEGG" id="cme:CYME_CMA116C"/>
<accession>M1V3M9</accession>
<reference evidence="2 3" key="2">
    <citation type="journal article" date="2007" name="BMC Biol.">
        <title>A 100%-complete sequence reveals unusually simple genomic features in the hot-spring red alga Cyanidioschyzon merolae.</title>
        <authorList>
            <person name="Nozaki H."/>
            <person name="Takano H."/>
            <person name="Misumi O."/>
            <person name="Terasawa K."/>
            <person name="Matsuzaki M."/>
            <person name="Maruyama S."/>
            <person name="Nishida K."/>
            <person name="Yagisawa F."/>
            <person name="Yoshida Y."/>
            <person name="Fujiwara T."/>
            <person name="Takio S."/>
            <person name="Tamura K."/>
            <person name="Chung S.J."/>
            <person name="Nakamura S."/>
            <person name="Kuroiwa H."/>
            <person name="Tanaka K."/>
            <person name="Sato N."/>
            <person name="Kuroiwa T."/>
        </authorList>
    </citation>
    <scope>NUCLEOTIDE SEQUENCE [LARGE SCALE GENOMIC DNA]</scope>
    <source>
        <strain evidence="2 3">10D</strain>
    </source>
</reference>
<proteinExistence type="predicted"/>
<organism evidence="2 3">
    <name type="scientific">Cyanidioschyzon merolae (strain NIES-3377 / 10D)</name>
    <name type="common">Unicellular red alga</name>
    <dbReference type="NCBI Taxonomy" id="280699"/>
    <lineage>
        <taxon>Eukaryota</taxon>
        <taxon>Rhodophyta</taxon>
        <taxon>Bangiophyceae</taxon>
        <taxon>Cyanidiales</taxon>
        <taxon>Cyanidiaceae</taxon>
        <taxon>Cyanidioschyzon</taxon>
    </lineage>
</organism>
<feature type="compositionally biased region" description="Low complexity" evidence="1">
    <location>
        <begin position="683"/>
        <end position="695"/>
    </location>
</feature>
<evidence type="ECO:0000256" key="1">
    <source>
        <dbReference type="SAM" id="MobiDB-lite"/>
    </source>
</evidence>
<dbReference type="AlphaFoldDB" id="M1V3M9"/>
<dbReference type="Gramene" id="CMA116CT">
    <property type="protein sequence ID" value="CMA116CT"/>
    <property type="gene ID" value="CMA116C"/>
</dbReference>